<proteinExistence type="predicted"/>
<organism evidence="1 2">
    <name type="scientific">Mucilaginibacter arboris</name>
    <dbReference type="NCBI Taxonomy" id="2682090"/>
    <lineage>
        <taxon>Bacteria</taxon>
        <taxon>Pseudomonadati</taxon>
        <taxon>Bacteroidota</taxon>
        <taxon>Sphingobacteriia</taxon>
        <taxon>Sphingobacteriales</taxon>
        <taxon>Sphingobacteriaceae</taxon>
        <taxon>Mucilaginibacter</taxon>
    </lineage>
</organism>
<comment type="caution">
    <text evidence="1">The sequence shown here is derived from an EMBL/GenBank/DDBJ whole genome shotgun (WGS) entry which is preliminary data.</text>
</comment>
<evidence type="ECO:0000313" key="2">
    <source>
        <dbReference type="Proteomes" id="UP000462014"/>
    </source>
</evidence>
<dbReference type="Proteomes" id="UP000462014">
    <property type="component" value="Unassembled WGS sequence"/>
</dbReference>
<protein>
    <submittedName>
        <fullName evidence="1">Uncharacterized protein</fullName>
    </submittedName>
</protein>
<name>A0A7K1SS06_9SPHI</name>
<evidence type="ECO:0000313" key="1">
    <source>
        <dbReference type="EMBL" id="MVN20095.1"/>
    </source>
</evidence>
<dbReference type="RefSeq" id="WP_157563097.1">
    <property type="nucleotide sequence ID" value="NZ_WPIK01000001.1"/>
</dbReference>
<reference evidence="1 2" key="1">
    <citation type="submission" date="2019-12" db="EMBL/GenBank/DDBJ databases">
        <title>Mucilaginibacter sp. HMF7410 genome sequencing and assembly.</title>
        <authorList>
            <person name="Kang H."/>
            <person name="Cha I."/>
            <person name="Kim H."/>
            <person name="Joh K."/>
        </authorList>
    </citation>
    <scope>NUCLEOTIDE SEQUENCE [LARGE SCALE GENOMIC DNA]</scope>
    <source>
        <strain evidence="1 2">HMF7410</strain>
    </source>
</reference>
<sequence length="106" mass="12223">MRIWAKIGFGFGFGSFDFKFLYLVKAIAMIDIELKEKLIAKIDSINNEELLNQLLRIIDLESKAHEVYDLSKEEAEAVNEGIAQLNKGMFISNEEANRQADQWLNR</sequence>
<keyword evidence="2" id="KW-1185">Reference proteome</keyword>
<accession>A0A7K1SS06</accession>
<dbReference type="AlphaFoldDB" id="A0A7K1SS06"/>
<gene>
    <name evidence="1" type="ORF">GO621_00915</name>
</gene>
<dbReference type="EMBL" id="WPIK01000001">
    <property type="protein sequence ID" value="MVN20095.1"/>
    <property type="molecule type" value="Genomic_DNA"/>
</dbReference>